<feature type="transmembrane region" description="Helical" evidence="8">
    <location>
        <begin position="78"/>
        <end position="95"/>
    </location>
</feature>
<dbReference type="EMBL" id="JACCEL010000047">
    <property type="protein sequence ID" value="MBG9979311.1"/>
    <property type="molecule type" value="Genomic_DNA"/>
</dbReference>
<organism evidence="9 10">
    <name type="scientific">Ruoffia tabacinasalis</name>
    <dbReference type="NCBI Taxonomy" id="87458"/>
    <lineage>
        <taxon>Bacteria</taxon>
        <taxon>Bacillati</taxon>
        <taxon>Bacillota</taxon>
        <taxon>Bacilli</taxon>
        <taxon>Lactobacillales</taxon>
        <taxon>Aerococcaceae</taxon>
        <taxon>Ruoffia</taxon>
    </lineage>
</organism>
<gene>
    <name evidence="9" type="ORF">HYQ42_11050</name>
</gene>
<evidence type="ECO:0000256" key="4">
    <source>
        <dbReference type="ARBA" id="ARBA00022692"/>
    </source>
</evidence>
<evidence type="ECO:0000256" key="8">
    <source>
        <dbReference type="SAM" id="Phobius"/>
    </source>
</evidence>
<evidence type="ECO:0000256" key="5">
    <source>
        <dbReference type="ARBA" id="ARBA00022801"/>
    </source>
</evidence>
<evidence type="ECO:0000313" key="10">
    <source>
        <dbReference type="Proteomes" id="UP000823401"/>
    </source>
</evidence>
<keyword evidence="3" id="KW-0645">Protease</keyword>
<sequence>MINRISRVISKSISRTEIEECINFGLSIIVHQLLGFIIAVFVGVLFGTVSELVIVIFLYIPLRVCGGDYHASTLEQSLLFSEIMFVLISLCLKHMVWDSTLLIQLVFILLYIIDVLIKVPNSVRNRF</sequence>
<proteinExistence type="predicted"/>
<dbReference type="Proteomes" id="UP000823401">
    <property type="component" value="Unassembled WGS sequence"/>
</dbReference>
<comment type="caution">
    <text evidence="9">The sequence shown here is derived from an EMBL/GenBank/DDBJ whole genome shotgun (WGS) entry which is preliminary data.</text>
</comment>
<name>A0ABS0LLZ3_9LACT</name>
<keyword evidence="4 8" id="KW-0812">Transmembrane</keyword>
<dbReference type="RefSeq" id="WP_197105331.1">
    <property type="nucleotide sequence ID" value="NZ_JACCEL010000047.1"/>
</dbReference>
<evidence type="ECO:0000256" key="2">
    <source>
        <dbReference type="ARBA" id="ARBA00022654"/>
    </source>
</evidence>
<keyword evidence="6 8" id="KW-1133">Transmembrane helix</keyword>
<keyword evidence="5" id="KW-0378">Hydrolase</keyword>
<dbReference type="Pfam" id="PF04647">
    <property type="entry name" value="AgrB"/>
    <property type="match status" value="1"/>
</dbReference>
<evidence type="ECO:0000313" key="9">
    <source>
        <dbReference type="EMBL" id="MBG9979311.1"/>
    </source>
</evidence>
<evidence type="ECO:0000256" key="7">
    <source>
        <dbReference type="ARBA" id="ARBA00023136"/>
    </source>
</evidence>
<protein>
    <submittedName>
        <fullName evidence="9">Accessory gene regulator B family protein</fullName>
    </submittedName>
</protein>
<feature type="transmembrane region" description="Helical" evidence="8">
    <location>
        <begin position="52"/>
        <end position="71"/>
    </location>
</feature>
<keyword evidence="2" id="KW-0673">Quorum sensing</keyword>
<dbReference type="InterPro" id="IPR006741">
    <property type="entry name" value="AgrB"/>
</dbReference>
<evidence type="ECO:0000256" key="3">
    <source>
        <dbReference type="ARBA" id="ARBA00022670"/>
    </source>
</evidence>
<accession>A0ABS0LLZ3</accession>
<feature type="transmembrane region" description="Helical" evidence="8">
    <location>
        <begin position="21"/>
        <end position="46"/>
    </location>
</feature>
<evidence type="ECO:0000256" key="6">
    <source>
        <dbReference type="ARBA" id="ARBA00022989"/>
    </source>
</evidence>
<reference evidence="9 10" key="1">
    <citation type="submission" date="2020-07" db="EMBL/GenBank/DDBJ databases">
        <title>Facklamia lactis sp. nov., isolated from raw milk.</title>
        <authorList>
            <person name="Doll E.V."/>
            <person name="Huptas C."/>
            <person name="Staib L."/>
            <person name="Wenning M."/>
            <person name="Scherer S."/>
        </authorList>
    </citation>
    <scope>NUCLEOTIDE SEQUENCE [LARGE SCALE GENOMIC DNA]</scope>
    <source>
        <strain evidence="9 10">DSM 104272</strain>
    </source>
</reference>
<keyword evidence="10" id="KW-1185">Reference proteome</keyword>
<keyword evidence="7 8" id="KW-0472">Membrane</keyword>
<keyword evidence="1" id="KW-1003">Cell membrane</keyword>
<feature type="transmembrane region" description="Helical" evidence="8">
    <location>
        <begin position="101"/>
        <end position="119"/>
    </location>
</feature>
<evidence type="ECO:0000256" key="1">
    <source>
        <dbReference type="ARBA" id="ARBA00022475"/>
    </source>
</evidence>